<feature type="compositionally biased region" description="Low complexity" evidence="4">
    <location>
        <begin position="104"/>
        <end position="113"/>
    </location>
</feature>
<feature type="compositionally biased region" description="Basic and acidic residues" evidence="4">
    <location>
        <begin position="400"/>
        <end position="417"/>
    </location>
</feature>
<proteinExistence type="inferred from homology"/>
<evidence type="ECO:0000256" key="4">
    <source>
        <dbReference type="SAM" id="MobiDB-lite"/>
    </source>
</evidence>
<dbReference type="InterPro" id="IPR003891">
    <property type="entry name" value="Initiation_fac_eIF4g_MI"/>
</dbReference>
<dbReference type="GO" id="GO:0003723">
    <property type="term" value="F:RNA binding"/>
    <property type="evidence" value="ECO:0007669"/>
    <property type="project" value="TreeGrafter"/>
</dbReference>
<feature type="compositionally biased region" description="Basic and acidic residues" evidence="4">
    <location>
        <begin position="70"/>
        <end position="97"/>
    </location>
</feature>
<dbReference type="EMBL" id="CDMZ01000852">
    <property type="protein sequence ID" value="CEM22688.1"/>
    <property type="molecule type" value="Genomic_DNA"/>
</dbReference>
<feature type="compositionally biased region" description="Gly residues" evidence="4">
    <location>
        <begin position="305"/>
        <end position="319"/>
    </location>
</feature>
<dbReference type="Pfam" id="PF02847">
    <property type="entry name" value="MA3"/>
    <property type="match status" value="1"/>
</dbReference>
<feature type="compositionally biased region" description="Basic and acidic residues" evidence="4">
    <location>
        <begin position="115"/>
        <end position="129"/>
    </location>
</feature>
<dbReference type="InterPro" id="IPR050781">
    <property type="entry name" value="CWC22_splicing_factor"/>
</dbReference>
<feature type="compositionally biased region" description="Basic residues" evidence="4">
    <location>
        <begin position="27"/>
        <end position="55"/>
    </location>
</feature>
<reference evidence="6" key="1">
    <citation type="submission" date="2014-11" db="EMBL/GenBank/DDBJ databases">
        <authorList>
            <person name="Otto D Thomas"/>
            <person name="Naeem Raeece"/>
        </authorList>
    </citation>
    <scope>NUCLEOTIDE SEQUENCE</scope>
</reference>
<gene>
    <name evidence="6" type="ORF">Cvel_20049</name>
</gene>
<dbReference type="VEuPathDB" id="CryptoDB:Cvel_20049"/>
<comment type="similarity">
    <text evidence="2">Belongs to the CWC22 family.</text>
</comment>
<dbReference type="Gene3D" id="1.25.40.180">
    <property type="match status" value="1"/>
</dbReference>
<evidence type="ECO:0000256" key="3">
    <source>
        <dbReference type="ARBA" id="ARBA00023242"/>
    </source>
</evidence>
<evidence type="ECO:0000256" key="1">
    <source>
        <dbReference type="ARBA" id="ARBA00004123"/>
    </source>
</evidence>
<feature type="region of interest" description="Disordered" evidence="4">
    <location>
        <begin position="395"/>
        <end position="417"/>
    </location>
</feature>
<keyword evidence="3" id="KW-0539">Nucleus</keyword>
<sequence length="927" mass="101321">MRNKRTVTLPKALSSELAAQEGGGGRGSRHGAKKQMSRKELRKQRKGGLVKKKKTEQHAPRSPVSKKSHQQTEHSKGGQKKKAEPQKEKEETPEHWEFLPPSSPRSQIPSSPSKTKREASSKEKEKDQTKVQLDSLAEDLEREQAYLRKKLKIATGEMGKKKEKKLARSLQAEFFGGELMDLVTDIMDPSAVPQAELPEPSWKRERLDLMEDGDEDEEEDEDGDGEEEGEEGEGEFEDEEEGEGEDESMGGEAEEEDSEDEEGEEDFMRDLMGGDEDEEDGESDDEEDGEEEEGDDDADEKVSGGAKGSISGVGVGLEGGDGKYVPPHLRRKLLEQQMAASASGSSCSAAEIEKKIKTACAFVQPKLTGLINRLTEGNLEPVSQQLLQLLRKHFGGPSLTDREGEGKGGKEKKKEIERERQQWHNAAADVITQAVCKSSIQNPRSTASLVGTQTASLLMLHTLFDVRIGANFMATLIRTVRTELPAVDALAALEGDESMAAAADELNAEQQGMEDRRLFLRHAILAVAFLFDYQALDPSLVFALFRKLAGEGDGDRPPNAARVDLLLLLLRFAGPRLRSETPTSFRDILNFLLQRAGATAGSGGGGGVKENGEAPKRIQFLIKDLQDLKNNKASSAASDRFAALRRILQQSPVMRGMKPQEFVIGGGGGDASKGLALWSDLESGRVSADALVASLKTAEASGRQMTAQMMSEETENPLFALAAKHRMSSDVQKNIFVALMGSESVDDAVSRVSEAVVAAGKLRAKGGQSSGSSLMPHVAAVALHCALHETAFNEFYCDFAAALCRLPGSAGKKYSRVFRQAVAAQLSRLSDLTTRKVLHLARFLSEMVIEDLIPLSSIRFLDFSSMEGERGLQGRLGLFLRQESAEREERREISVLEGRYFACLSCCLCVRVLSRWLVRFGESMGCA</sequence>
<dbReference type="InterPro" id="IPR016024">
    <property type="entry name" value="ARM-type_fold"/>
</dbReference>
<comment type="subcellular location">
    <subcellularLocation>
        <location evidence="1">Nucleus</location>
    </subcellularLocation>
</comment>
<dbReference type="AlphaFoldDB" id="A0A0G4G3F9"/>
<dbReference type="SMART" id="SM00544">
    <property type="entry name" value="MA3"/>
    <property type="match status" value="1"/>
</dbReference>
<dbReference type="SUPFAM" id="SSF48371">
    <property type="entry name" value="ARM repeat"/>
    <property type="match status" value="1"/>
</dbReference>
<evidence type="ECO:0000259" key="5">
    <source>
        <dbReference type="SMART" id="SM00544"/>
    </source>
</evidence>
<name>A0A0G4G3F9_9ALVE</name>
<evidence type="ECO:0000256" key="2">
    <source>
        <dbReference type="ARBA" id="ARBA00006856"/>
    </source>
</evidence>
<protein>
    <recommendedName>
        <fullName evidence="5">MI domain-containing protein</fullName>
    </recommendedName>
</protein>
<dbReference type="GO" id="GO:0042274">
    <property type="term" value="P:ribosomal small subunit biogenesis"/>
    <property type="evidence" value="ECO:0007669"/>
    <property type="project" value="TreeGrafter"/>
</dbReference>
<dbReference type="PANTHER" id="PTHR18034:SF4">
    <property type="entry name" value="NUCLEOLAR MIF4G DOMAIN-CONTAINING PROTEIN 1"/>
    <property type="match status" value="1"/>
</dbReference>
<feature type="compositionally biased region" description="Acidic residues" evidence="4">
    <location>
        <begin position="210"/>
        <end position="299"/>
    </location>
</feature>
<dbReference type="GO" id="GO:0005730">
    <property type="term" value="C:nucleolus"/>
    <property type="evidence" value="ECO:0007669"/>
    <property type="project" value="TreeGrafter"/>
</dbReference>
<evidence type="ECO:0000313" key="6">
    <source>
        <dbReference type="EMBL" id="CEM22688.1"/>
    </source>
</evidence>
<feature type="region of interest" description="Disordered" evidence="4">
    <location>
        <begin position="1"/>
        <end position="137"/>
    </location>
</feature>
<accession>A0A0G4G3F9</accession>
<dbReference type="PANTHER" id="PTHR18034">
    <property type="entry name" value="CELL CYCLE CONTROL PROTEIN CWF22-RELATED"/>
    <property type="match status" value="1"/>
</dbReference>
<organism evidence="6">
    <name type="scientific">Chromera velia CCMP2878</name>
    <dbReference type="NCBI Taxonomy" id="1169474"/>
    <lineage>
        <taxon>Eukaryota</taxon>
        <taxon>Sar</taxon>
        <taxon>Alveolata</taxon>
        <taxon>Colpodellida</taxon>
        <taxon>Chromeraceae</taxon>
        <taxon>Chromera</taxon>
    </lineage>
</organism>
<feature type="domain" description="MI" evidence="5">
    <location>
        <begin position="731"/>
        <end position="854"/>
    </location>
</feature>
<feature type="region of interest" description="Disordered" evidence="4">
    <location>
        <begin position="190"/>
        <end position="321"/>
    </location>
</feature>